<feature type="non-terminal residue" evidence="2">
    <location>
        <position position="121"/>
    </location>
</feature>
<dbReference type="Proteomes" id="UP001341281">
    <property type="component" value="Chromosome 01"/>
</dbReference>
<dbReference type="Pfam" id="PF01546">
    <property type="entry name" value="Peptidase_M20"/>
    <property type="match status" value="1"/>
</dbReference>
<evidence type="ECO:0000313" key="2">
    <source>
        <dbReference type="EMBL" id="WVZ49654.1"/>
    </source>
</evidence>
<organism evidence="2 3">
    <name type="scientific">Paspalum notatum var. saurae</name>
    <dbReference type="NCBI Taxonomy" id="547442"/>
    <lineage>
        <taxon>Eukaryota</taxon>
        <taxon>Viridiplantae</taxon>
        <taxon>Streptophyta</taxon>
        <taxon>Embryophyta</taxon>
        <taxon>Tracheophyta</taxon>
        <taxon>Spermatophyta</taxon>
        <taxon>Magnoliopsida</taxon>
        <taxon>Liliopsida</taxon>
        <taxon>Poales</taxon>
        <taxon>Poaceae</taxon>
        <taxon>PACMAD clade</taxon>
        <taxon>Panicoideae</taxon>
        <taxon>Andropogonodae</taxon>
        <taxon>Paspaleae</taxon>
        <taxon>Paspalinae</taxon>
        <taxon>Paspalum</taxon>
    </lineage>
</organism>
<dbReference type="GO" id="GO:0010179">
    <property type="term" value="F:IAA-Ala conjugate hydrolase activity"/>
    <property type="evidence" value="ECO:0007669"/>
    <property type="project" value="TreeGrafter"/>
</dbReference>
<dbReference type="GO" id="GO:0009850">
    <property type="term" value="P:auxin metabolic process"/>
    <property type="evidence" value="ECO:0007669"/>
    <property type="project" value="TreeGrafter"/>
</dbReference>
<dbReference type="PANTHER" id="PTHR11014">
    <property type="entry name" value="PEPTIDASE M20 FAMILY MEMBER"/>
    <property type="match status" value="1"/>
</dbReference>
<dbReference type="PANTHER" id="PTHR11014:SF63">
    <property type="entry name" value="METALLOPEPTIDASE, PUTATIVE (AFU_ORTHOLOGUE AFUA_6G09600)-RELATED"/>
    <property type="match status" value="1"/>
</dbReference>
<gene>
    <name evidence="2" type="ORF">U9M48_000991</name>
</gene>
<comment type="function">
    <text evidence="1">Hydrolyzes certain amino acid conjugates of the plant growth regulator indole-3-acetic acid (IAA).</text>
</comment>
<sequence length="121" mass="13717">GVWGPLRSDTRVLSVSSEAKERCVYRLRIPSPIFPGGDEVAEMIRRRIRTCHPMEQLWSFPLISSVLELAPSIELVDWEHKSKESGKMHACGHDAHTTMLLGADKLLHARKNDLKCMEEPV</sequence>
<dbReference type="InterPro" id="IPR017439">
    <property type="entry name" value="Amidohydrolase"/>
</dbReference>
<accession>A0AAQ3PNI6</accession>
<dbReference type="GO" id="GO:0005783">
    <property type="term" value="C:endoplasmic reticulum"/>
    <property type="evidence" value="ECO:0007669"/>
    <property type="project" value="TreeGrafter"/>
</dbReference>
<protein>
    <submittedName>
        <fullName evidence="2">Uncharacterized protein</fullName>
    </submittedName>
</protein>
<dbReference type="InterPro" id="IPR002933">
    <property type="entry name" value="Peptidase_M20"/>
</dbReference>
<evidence type="ECO:0000256" key="1">
    <source>
        <dbReference type="ARBA" id="ARBA00003007"/>
    </source>
</evidence>
<evidence type="ECO:0000313" key="3">
    <source>
        <dbReference type="Proteomes" id="UP001341281"/>
    </source>
</evidence>
<reference evidence="2 3" key="1">
    <citation type="submission" date="2024-02" db="EMBL/GenBank/DDBJ databases">
        <title>High-quality chromosome-scale genome assembly of Pensacola bahiagrass (Paspalum notatum Flugge var. saurae).</title>
        <authorList>
            <person name="Vega J.M."/>
            <person name="Podio M."/>
            <person name="Orjuela J."/>
            <person name="Siena L.A."/>
            <person name="Pessino S.C."/>
            <person name="Combes M.C."/>
            <person name="Mariac C."/>
            <person name="Albertini E."/>
            <person name="Pupilli F."/>
            <person name="Ortiz J.P.A."/>
            <person name="Leblanc O."/>
        </authorList>
    </citation>
    <scope>NUCLEOTIDE SEQUENCE [LARGE SCALE GENOMIC DNA]</scope>
    <source>
        <strain evidence="2">R1</strain>
        <tissue evidence="2">Leaf</tissue>
    </source>
</reference>
<dbReference type="AlphaFoldDB" id="A0AAQ3PNI6"/>
<name>A0AAQ3PNI6_PASNO</name>
<keyword evidence="3" id="KW-1185">Reference proteome</keyword>
<proteinExistence type="predicted"/>
<dbReference type="EMBL" id="CP144745">
    <property type="protein sequence ID" value="WVZ49654.1"/>
    <property type="molecule type" value="Genomic_DNA"/>
</dbReference>
<dbReference type="SUPFAM" id="SSF53187">
    <property type="entry name" value="Zn-dependent exopeptidases"/>
    <property type="match status" value="1"/>
</dbReference>
<dbReference type="Gene3D" id="3.40.630.10">
    <property type="entry name" value="Zn peptidases"/>
    <property type="match status" value="1"/>
</dbReference>